<dbReference type="RefSeq" id="WP_069850024.1">
    <property type="nucleotide sequence ID" value="NZ_CP014859.1"/>
</dbReference>
<proteinExistence type="predicted"/>
<evidence type="ECO:0000313" key="1">
    <source>
        <dbReference type="EMBL" id="AOS63997.1"/>
    </source>
</evidence>
<name>A0AAC9HR11_9PSEU</name>
<dbReference type="KEGG" id="ahm:TL08_15975"/>
<gene>
    <name evidence="1" type="ORF">TL08_15975</name>
</gene>
<dbReference type="Proteomes" id="UP000095210">
    <property type="component" value="Chromosome"/>
</dbReference>
<protein>
    <recommendedName>
        <fullName evidence="3">MFS transporter</fullName>
    </recommendedName>
</protein>
<accession>A0AAC9HR11</accession>
<dbReference type="EMBL" id="CP014859">
    <property type="protein sequence ID" value="AOS63997.1"/>
    <property type="molecule type" value="Genomic_DNA"/>
</dbReference>
<evidence type="ECO:0008006" key="3">
    <source>
        <dbReference type="Google" id="ProtNLM"/>
    </source>
</evidence>
<reference evidence="2" key="1">
    <citation type="submission" date="2016-03" db="EMBL/GenBank/DDBJ databases">
        <title>Complete genome sequence of the type strain Actinoalloteichus hymeniacidonis DSM 45092.</title>
        <authorList>
            <person name="Schaffert L."/>
            <person name="Albersmeier A."/>
            <person name="Winkler A."/>
            <person name="Kalinowski J."/>
            <person name="Zotchev S."/>
            <person name="Ruckert C."/>
        </authorList>
    </citation>
    <scope>NUCLEOTIDE SEQUENCE [LARGE SCALE GENOMIC DNA]</scope>
    <source>
        <strain evidence="2">HPA177(T) (DSM 45092(T))</strain>
    </source>
</reference>
<keyword evidence="2" id="KW-1185">Reference proteome</keyword>
<evidence type="ECO:0000313" key="2">
    <source>
        <dbReference type="Proteomes" id="UP000095210"/>
    </source>
</evidence>
<organism evidence="1 2">
    <name type="scientific">Actinoalloteichus hymeniacidonis</name>
    <dbReference type="NCBI Taxonomy" id="340345"/>
    <lineage>
        <taxon>Bacteria</taxon>
        <taxon>Bacillati</taxon>
        <taxon>Actinomycetota</taxon>
        <taxon>Actinomycetes</taxon>
        <taxon>Pseudonocardiales</taxon>
        <taxon>Pseudonocardiaceae</taxon>
        <taxon>Actinoalloteichus</taxon>
    </lineage>
</organism>
<sequence>MSWRHSAVITTSALGFGHVLAVMSPVGIMTSGVSHADRGLTGGLAPTAQHIGSAVGVAVLPAVVASATITEGVTAEAGSLTGLRA</sequence>
<dbReference type="AlphaFoldDB" id="A0AAC9HR11"/>